<dbReference type="SUPFAM" id="SSF52172">
    <property type="entry name" value="CheY-like"/>
    <property type="match status" value="1"/>
</dbReference>
<dbReference type="PROSITE" id="PS50109">
    <property type="entry name" value="HIS_KIN"/>
    <property type="match status" value="1"/>
</dbReference>
<dbReference type="InterPro" id="IPR000014">
    <property type="entry name" value="PAS"/>
</dbReference>
<evidence type="ECO:0000256" key="5">
    <source>
        <dbReference type="ARBA" id="ARBA00022741"/>
    </source>
</evidence>
<dbReference type="InterPro" id="IPR035965">
    <property type="entry name" value="PAS-like_dom_sf"/>
</dbReference>
<evidence type="ECO:0000259" key="11">
    <source>
        <dbReference type="PROSITE" id="PS50110"/>
    </source>
</evidence>
<feature type="domain" description="PAS" evidence="12">
    <location>
        <begin position="409"/>
        <end position="451"/>
    </location>
</feature>
<evidence type="ECO:0000256" key="1">
    <source>
        <dbReference type="ARBA" id="ARBA00000085"/>
    </source>
</evidence>
<protein>
    <recommendedName>
        <fullName evidence="2">histidine kinase</fullName>
        <ecNumber evidence="2">2.7.13.3</ecNumber>
    </recommendedName>
</protein>
<dbReference type="Pfam" id="PF08448">
    <property type="entry name" value="PAS_4"/>
    <property type="match status" value="1"/>
</dbReference>
<keyword evidence="15" id="KW-1185">Reference proteome</keyword>
<dbReference type="SMART" id="SM00387">
    <property type="entry name" value="HATPase_c"/>
    <property type="match status" value="1"/>
</dbReference>
<dbReference type="PROSITE" id="PS50112">
    <property type="entry name" value="PAS"/>
    <property type="match status" value="3"/>
</dbReference>
<dbReference type="CDD" id="cd00156">
    <property type="entry name" value="REC"/>
    <property type="match status" value="1"/>
</dbReference>
<evidence type="ECO:0000259" key="13">
    <source>
        <dbReference type="PROSITE" id="PS50113"/>
    </source>
</evidence>
<evidence type="ECO:0000256" key="4">
    <source>
        <dbReference type="ARBA" id="ARBA00022679"/>
    </source>
</evidence>
<feature type="domain" description="Response regulatory" evidence="11">
    <location>
        <begin position="788"/>
        <end position="904"/>
    </location>
</feature>
<dbReference type="EMBL" id="FOBS01000006">
    <property type="protein sequence ID" value="SEM20558.1"/>
    <property type="molecule type" value="Genomic_DNA"/>
</dbReference>
<feature type="domain" description="PAS" evidence="12">
    <location>
        <begin position="162"/>
        <end position="206"/>
    </location>
</feature>
<dbReference type="InterPro" id="IPR036890">
    <property type="entry name" value="HATPase_C_sf"/>
</dbReference>
<keyword evidence="5" id="KW-0547">Nucleotide-binding</keyword>
<evidence type="ECO:0000259" key="12">
    <source>
        <dbReference type="PROSITE" id="PS50112"/>
    </source>
</evidence>
<keyword evidence="6" id="KW-0418">Kinase</keyword>
<evidence type="ECO:0000256" key="7">
    <source>
        <dbReference type="ARBA" id="ARBA00022840"/>
    </source>
</evidence>
<evidence type="ECO:0000256" key="6">
    <source>
        <dbReference type="ARBA" id="ARBA00022777"/>
    </source>
</evidence>
<dbReference type="STRING" id="43775.SAMN04489760_106147"/>
<sequence length="908" mass="101871">MNKENRIMEKEKVTVFPGQVGEASRGSQKNAEPEDQFLYLFENFPDAILLADQWEIIDCNPAAVRMLAGSSKDDIIGRNVEQFFPPTQPDGRSSVEASRNLWKLTLKKKSVQMEWMHRDLAGRDFPVSVSMVMVSRDGKALCYLIWRDLREREERENILRSAAEFNSTIIEGLAEGIVIYDRNLCYLAWNPFMERLTGLTSDQVVGVHAPSLFPHIYANGLDVLIKQALTGETATSPDFSCIPSPKAAERWLSALYAPYRNASGEIIGVVGLLRDVTERRWTEQALRDSEEKIRSLSELAVEGIVIHREGVILEANATLARLLGYESPEAVAGRNVLSFVAPPFVEMASRKIRVGKNGIYHVDIQRNDGSIFPAEFNVREMLYRGKAARVVAIRDLSEHQRNAEALLREKERFRSFIEESPFGVTVIGSDGRYQYINPKFTELFGYSLEDVPTGREWFRKAHPDPDYRHRIIAQWKNYVLNLRHEGTPLLTFEVTCKDGSEKSIQYRPIAMATGEFLIMYEDFTERKRLEEQLRQSEKLEAIGTLAGGIAHDFNNLLMGIQGYTSILQHSLGTGHRDYEKLNSIQKLIQSGSDLTQQLLGFARGGKYEIKPTDLNDILIKSSNMFGRTRRDIVISCDLEEPLWLVEADRSQIEQVLLNLYVNAGQAMPGGGRLNLATKNVVPDDDPFLPASREPGNYVCVTVTDTGVGMDEKTRQRIFEPFFTTREMKRGTGLGLASAYGIIQGHGGSIEVDSEIGRGTTFRIYLPASDKEIPGTVRPVADVAKGHETILLVDDEEINIEVVSEILEMLGYSVFTAQSGQDAVHFYQSKKDTVDLVLLDMIMPGMGGGDTFDALKEIDPGVKVILSSGYSLHGEASRIMERGCSAFIQKPFRIEELSGKLEEVLGRKQ</sequence>
<reference evidence="14 15" key="1">
    <citation type="submission" date="2016-10" db="EMBL/GenBank/DDBJ databases">
        <authorList>
            <person name="de Groot N.N."/>
        </authorList>
    </citation>
    <scope>NUCLEOTIDE SEQUENCE [LARGE SCALE GENOMIC DNA]</scope>
    <source>
        <strain evidence="14 15">DSM 8423</strain>
    </source>
</reference>
<dbReference type="PROSITE" id="PS50110">
    <property type="entry name" value="RESPONSE_REGULATORY"/>
    <property type="match status" value="1"/>
</dbReference>
<dbReference type="Pfam" id="PF00072">
    <property type="entry name" value="Response_reg"/>
    <property type="match status" value="1"/>
</dbReference>
<evidence type="ECO:0000256" key="2">
    <source>
        <dbReference type="ARBA" id="ARBA00012438"/>
    </source>
</evidence>
<evidence type="ECO:0000256" key="8">
    <source>
        <dbReference type="ARBA" id="ARBA00023012"/>
    </source>
</evidence>
<dbReference type="InterPro" id="IPR013656">
    <property type="entry name" value="PAS_4"/>
</dbReference>
<gene>
    <name evidence="14" type="ORF">SAMN04489760_106147</name>
</gene>
<dbReference type="GO" id="GO:0005524">
    <property type="term" value="F:ATP binding"/>
    <property type="evidence" value="ECO:0007669"/>
    <property type="project" value="UniProtKB-KW"/>
</dbReference>
<dbReference type="SMART" id="SM00086">
    <property type="entry name" value="PAC"/>
    <property type="match status" value="2"/>
</dbReference>
<evidence type="ECO:0000259" key="10">
    <source>
        <dbReference type="PROSITE" id="PS50109"/>
    </source>
</evidence>
<dbReference type="InterPro" id="IPR036097">
    <property type="entry name" value="HisK_dim/P_sf"/>
</dbReference>
<dbReference type="Pfam" id="PF02518">
    <property type="entry name" value="HATPase_c"/>
    <property type="match status" value="1"/>
</dbReference>
<dbReference type="InterPro" id="IPR003594">
    <property type="entry name" value="HATPase_dom"/>
</dbReference>
<dbReference type="CDD" id="cd00082">
    <property type="entry name" value="HisKA"/>
    <property type="match status" value="1"/>
</dbReference>
<dbReference type="InterPro" id="IPR004358">
    <property type="entry name" value="Sig_transdc_His_kin-like_C"/>
</dbReference>
<organism evidence="14 15">
    <name type="scientific">Syntrophus gentianae</name>
    <dbReference type="NCBI Taxonomy" id="43775"/>
    <lineage>
        <taxon>Bacteria</taxon>
        <taxon>Pseudomonadati</taxon>
        <taxon>Thermodesulfobacteriota</taxon>
        <taxon>Syntrophia</taxon>
        <taxon>Syntrophales</taxon>
        <taxon>Syntrophaceae</taxon>
        <taxon>Syntrophus</taxon>
    </lineage>
</organism>
<keyword evidence="8" id="KW-0902">Two-component regulatory system</keyword>
<dbReference type="Gene3D" id="3.40.50.2300">
    <property type="match status" value="1"/>
</dbReference>
<dbReference type="InterPro" id="IPR001610">
    <property type="entry name" value="PAC"/>
</dbReference>
<evidence type="ECO:0000313" key="15">
    <source>
        <dbReference type="Proteomes" id="UP000198744"/>
    </source>
</evidence>
<dbReference type="InterPro" id="IPR011006">
    <property type="entry name" value="CheY-like_superfamily"/>
</dbReference>
<keyword evidence="4" id="KW-0808">Transferase</keyword>
<comment type="catalytic activity">
    <reaction evidence="1">
        <text>ATP + protein L-histidine = ADP + protein N-phospho-L-histidine.</text>
        <dbReference type="EC" id="2.7.13.3"/>
    </reaction>
</comment>
<dbReference type="NCBIfam" id="TIGR00229">
    <property type="entry name" value="sensory_box"/>
    <property type="match status" value="4"/>
</dbReference>
<evidence type="ECO:0000313" key="14">
    <source>
        <dbReference type="EMBL" id="SEM20558.1"/>
    </source>
</evidence>
<dbReference type="PRINTS" id="PR00344">
    <property type="entry name" value="BCTRLSENSOR"/>
</dbReference>
<accession>A0A1H7WHS2</accession>
<dbReference type="Proteomes" id="UP000198744">
    <property type="component" value="Unassembled WGS sequence"/>
</dbReference>
<dbReference type="GO" id="GO:0000155">
    <property type="term" value="F:phosphorelay sensor kinase activity"/>
    <property type="evidence" value="ECO:0007669"/>
    <property type="project" value="InterPro"/>
</dbReference>
<dbReference type="InterPro" id="IPR000700">
    <property type="entry name" value="PAS-assoc_C"/>
</dbReference>
<dbReference type="Gene3D" id="3.30.450.20">
    <property type="entry name" value="PAS domain"/>
    <property type="match status" value="4"/>
</dbReference>
<dbReference type="InterPro" id="IPR001789">
    <property type="entry name" value="Sig_transdc_resp-reg_receiver"/>
</dbReference>
<dbReference type="PANTHER" id="PTHR43065:SF46">
    <property type="entry name" value="C4-DICARBOXYLATE TRANSPORT SENSOR PROTEIN DCTB"/>
    <property type="match status" value="1"/>
</dbReference>
<keyword evidence="3 9" id="KW-0597">Phosphoprotein</keyword>
<dbReference type="Pfam" id="PF13188">
    <property type="entry name" value="PAS_8"/>
    <property type="match status" value="1"/>
</dbReference>
<dbReference type="OrthoDB" id="9761600at2"/>
<feature type="modified residue" description="4-aspartylphosphate" evidence="9">
    <location>
        <position position="839"/>
    </location>
</feature>
<dbReference type="SMART" id="SM00448">
    <property type="entry name" value="REC"/>
    <property type="match status" value="1"/>
</dbReference>
<dbReference type="InterPro" id="IPR003661">
    <property type="entry name" value="HisK_dim/P_dom"/>
</dbReference>
<dbReference type="SUPFAM" id="SSF55785">
    <property type="entry name" value="PYP-like sensor domain (PAS domain)"/>
    <property type="match status" value="4"/>
</dbReference>
<name>A0A1H7WHS2_9BACT</name>
<feature type="domain" description="PAS" evidence="12">
    <location>
        <begin position="289"/>
        <end position="342"/>
    </location>
</feature>
<dbReference type="SUPFAM" id="SSF47384">
    <property type="entry name" value="Homodimeric domain of signal transducing histidine kinase"/>
    <property type="match status" value="1"/>
</dbReference>
<feature type="domain" description="PAC" evidence="13">
    <location>
        <begin position="235"/>
        <end position="288"/>
    </location>
</feature>
<dbReference type="AlphaFoldDB" id="A0A1H7WHS2"/>
<dbReference type="Pfam" id="PF00512">
    <property type="entry name" value="HisKA"/>
    <property type="match status" value="1"/>
</dbReference>
<dbReference type="Gene3D" id="3.30.565.10">
    <property type="entry name" value="Histidine kinase-like ATPase, C-terminal domain"/>
    <property type="match status" value="1"/>
</dbReference>
<dbReference type="SMART" id="SM00388">
    <property type="entry name" value="HisKA"/>
    <property type="match status" value="1"/>
</dbReference>
<dbReference type="Gene3D" id="1.10.287.130">
    <property type="match status" value="1"/>
</dbReference>
<dbReference type="EC" id="2.7.13.3" evidence="2"/>
<dbReference type="PANTHER" id="PTHR43065">
    <property type="entry name" value="SENSOR HISTIDINE KINASE"/>
    <property type="match status" value="1"/>
</dbReference>
<dbReference type="SMART" id="SM00091">
    <property type="entry name" value="PAS"/>
    <property type="match status" value="4"/>
</dbReference>
<dbReference type="CDD" id="cd00130">
    <property type="entry name" value="PAS"/>
    <property type="match status" value="4"/>
</dbReference>
<feature type="domain" description="Histidine kinase" evidence="10">
    <location>
        <begin position="548"/>
        <end position="769"/>
    </location>
</feature>
<proteinExistence type="predicted"/>
<dbReference type="InterPro" id="IPR005467">
    <property type="entry name" value="His_kinase_dom"/>
</dbReference>
<evidence type="ECO:0000256" key="9">
    <source>
        <dbReference type="PROSITE-ProRule" id="PRU00169"/>
    </source>
</evidence>
<dbReference type="PROSITE" id="PS50113">
    <property type="entry name" value="PAC"/>
    <property type="match status" value="1"/>
</dbReference>
<dbReference type="SUPFAM" id="SSF55874">
    <property type="entry name" value="ATPase domain of HSP90 chaperone/DNA topoisomerase II/histidine kinase"/>
    <property type="match status" value="1"/>
</dbReference>
<evidence type="ECO:0000256" key="3">
    <source>
        <dbReference type="ARBA" id="ARBA00022553"/>
    </source>
</evidence>
<dbReference type="Pfam" id="PF13426">
    <property type="entry name" value="PAS_9"/>
    <property type="match status" value="2"/>
</dbReference>
<keyword evidence="7" id="KW-0067">ATP-binding</keyword>